<dbReference type="PRINTS" id="PR00111">
    <property type="entry name" value="ABHYDROLASE"/>
</dbReference>
<dbReference type="PANTHER" id="PTHR43798">
    <property type="entry name" value="MONOACYLGLYCEROL LIPASE"/>
    <property type="match status" value="1"/>
</dbReference>
<gene>
    <name evidence="3" type="ORF">SAMN04488557_0646</name>
</gene>
<dbReference type="GO" id="GO:0016020">
    <property type="term" value="C:membrane"/>
    <property type="evidence" value="ECO:0007669"/>
    <property type="project" value="TreeGrafter"/>
</dbReference>
<dbReference type="InterPro" id="IPR050266">
    <property type="entry name" value="AB_hydrolase_sf"/>
</dbReference>
<dbReference type="AlphaFoldDB" id="A0A1I7MX68"/>
<name>A0A1I7MX68_9HYPH</name>
<reference evidence="4" key="1">
    <citation type="submission" date="2016-10" db="EMBL/GenBank/DDBJ databases">
        <authorList>
            <person name="Varghese N."/>
            <person name="Submissions S."/>
        </authorList>
    </citation>
    <scope>NUCLEOTIDE SEQUENCE [LARGE SCALE GENOMIC DNA]</scope>
    <source>
        <strain evidence="4">DSM 1565</strain>
    </source>
</reference>
<keyword evidence="4" id="KW-1185">Reference proteome</keyword>
<dbReference type="GO" id="GO:0016787">
    <property type="term" value="F:hydrolase activity"/>
    <property type="evidence" value="ECO:0007669"/>
    <property type="project" value="UniProtKB-KW"/>
</dbReference>
<evidence type="ECO:0000313" key="4">
    <source>
        <dbReference type="Proteomes" id="UP000199423"/>
    </source>
</evidence>
<protein>
    <submittedName>
        <fullName evidence="3">Pimeloyl-ACP methyl ester carboxylesterase</fullName>
    </submittedName>
</protein>
<dbReference type="Proteomes" id="UP000199423">
    <property type="component" value="Unassembled WGS sequence"/>
</dbReference>
<dbReference type="Pfam" id="PF00561">
    <property type="entry name" value="Abhydrolase_1"/>
    <property type="match status" value="1"/>
</dbReference>
<evidence type="ECO:0000259" key="2">
    <source>
        <dbReference type="Pfam" id="PF00561"/>
    </source>
</evidence>
<evidence type="ECO:0000256" key="1">
    <source>
        <dbReference type="ARBA" id="ARBA00022801"/>
    </source>
</evidence>
<accession>A0A1I7MX68</accession>
<sequence length="268" mass="29208">MAIDCDYTIEGEGQALFLIHGIGARRTGFAKIVDHLKEHFLCVSYDLRGHGESPIPEGRFGLDDLVDDLEALRSKLGIECAHFAGHSLGGMIGPAYARRFPDRVQSLGLLSTAAFRTEDDSAKVKGLGVMLHEQGIGAVLNTMTARWFTDEFGAARPDIIARRAQQVLDTPPEIFMNVFDIYAGTEMGPWLHEITAPALVITGELDGGCNPRLNRLIADALPNSELVILDGLKHAITLEAPDRVAAHMQRFLFKHTAGGEAKQRVAGR</sequence>
<dbReference type="STRING" id="51670.SAMN04488557_0646"/>
<dbReference type="PANTHER" id="PTHR43798:SF31">
    <property type="entry name" value="AB HYDROLASE SUPERFAMILY PROTEIN YCLE"/>
    <property type="match status" value="1"/>
</dbReference>
<dbReference type="InterPro" id="IPR029058">
    <property type="entry name" value="AB_hydrolase_fold"/>
</dbReference>
<feature type="domain" description="AB hydrolase-1" evidence="2">
    <location>
        <begin position="15"/>
        <end position="240"/>
    </location>
</feature>
<dbReference type="EMBL" id="FPCH01000001">
    <property type="protein sequence ID" value="SFV26968.1"/>
    <property type="molecule type" value="Genomic_DNA"/>
</dbReference>
<dbReference type="SUPFAM" id="SSF53474">
    <property type="entry name" value="alpha/beta-Hydrolases"/>
    <property type="match status" value="1"/>
</dbReference>
<proteinExistence type="predicted"/>
<organism evidence="3 4">
    <name type="scientific">Hyphomicrobium facile</name>
    <dbReference type="NCBI Taxonomy" id="51670"/>
    <lineage>
        <taxon>Bacteria</taxon>
        <taxon>Pseudomonadati</taxon>
        <taxon>Pseudomonadota</taxon>
        <taxon>Alphaproteobacteria</taxon>
        <taxon>Hyphomicrobiales</taxon>
        <taxon>Hyphomicrobiaceae</taxon>
        <taxon>Hyphomicrobium</taxon>
    </lineage>
</organism>
<dbReference type="Gene3D" id="3.40.50.1820">
    <property type="entry name" value="alpha/beta hydrolase"/>
    <property type="match status" value="1"/>
</dbReference>
<dbReference type="OrthoDB" id="9779853at2"/>
<dbReference type="RefSeq" id="WP_092864109.1">
    <property type="nucleotide sequence ID" value="NZ_FPCH01000001.1"/>
</dbReference>
<evidence type="ECO:0000313" key="3">
    <source>
        <dbReference type="EMBL" id="SFV26968.1"/>
    </source>
</evidence>
<keyword evidence="1" id="KW-0378">Hydrolase</keyword>
<dbReference type="InterPro" id="IPR000073">
    <property type="entry name" value="AB_hydrolase_1"/>
</dbReference>